<evidence type="ECO:0000256" key="1">
    <source>
        <dbReference type="ARBA" id="ARBA00022917"/>
    </source>
</evidence>
<comment type="caution">
    <text evidence="2">The sequence shown here is derived from an EMBL/GenBank/DDBJ whole genome shotgun (WGS) entry which is preliminary data.</text>
</comment>
<evidence type="ECO:0000313" key="3">
    <source>
        <dbReference type="Proteomes" id="UP000287651"/>
    </source>
</evidence>
<dbReference type="PANTHER" id="PTHR11451">
    <property type="entry name" value="THREONINE-TRNA LIGASE"/>
    <property type="match status" value="1"/>
</dbReference>
<sequence length="95" mass="10906">MQRPEKYLGDIETWDKAEAALSEALNEFGRPWQVLKYEGHADIMLTFKQNLFYLACKGFLQVNEGDGAFYGPKIDIGVFDALKRKFQCATLQVMH</sequence>
<organism evidence="2 3">
    <name type="scientific">Ensete ventricosum</name>
    <name type="common">Abyssinian banana</name>
    <name type="synonym">Musa ensete</name>
    <dbReference type="NCBI Taxonomy" id="4639"/>
    <lineage>
        <taxon>Eukaryota</taxon>
        <taxon>Viridiplantae</taxon>
        <taxon>Streptophyta</taxon>
        <taxon>Embryophyta</taxon>
        <taxon>Tracheophyta</taxon>
        <taxon>Spermatophyta</taxon>
        <taxon>Magnoliopsida</taxon>
        <taxon>Liliopsida</taxon>
        <taxon>Zingiberales</taxon>
        <taxon>Musaceae</taxon>
        <taxon>Ensete</taxon>
    </lineage>
</organism>
<dbReference type="GO" id="GO:0009507">
    <property type="term" value="C:chloroplast"/>
    <property type="evidence" value="ECO:0007669"/>
    <property type="project" value="TreeGrafter"/>
</dbReference>
<dbReference type="AlphaFoldDB" id="A0A427AYG5"/>
<dbReference type="PANTHER" id="PTHR11451:SF46">
    <property type="entry name" value="THREONINE--TRNA LIGASE"/>
    <property type="match status" value="1"/>
</dbReference>
<dbReference type="EMBL" id="AMZH03000979">
    <property type="protein sequence ID" value="RRT81157.1"/>
    <property type="molecule type" value="Genomic_DNA"/>
</dbReference>
<keyword evidence="1" id="KW-0648">Protein biosynthesis</keyword>
<dbReference type="GO" id="GO:0005739">
    <property type="term" value="C:mitochondrion"/>
    <property type="evidence" value="ECO:0007669"/>
    <property type="project" value="TreeGrafter"/>
</dbReference>
<proteinExistence type="predicted"/>
<dbReference type="GO" id="GO:0004829">
    <property type="term" value="F:threonine-tRNA ligase activity"/>
    <property type="evidence" value="ECO:0007669"/>
    <property type="project" value="TreeGrafter"/>
</dbReference>
<gene>
    <name evidence="2" type="ORF">B296_00022536</name>
</gene>
<dbReference type="Gene3D" id="3.30.930.10">
    <property type="entry name" value="Bira Bifunctional Protein, Domain 2"/>
    <property type="match status" value="1"/>
</dbReference>
<accession>A0A427AYG5</accession>
<dbReference type="InterPro" id="IPR045864">
    <property type="entry name" value="aa-tRNA-synth_II/BPL/LPL"/>
</dbReference>
<evidence type="ECO:0000313" key="2">
    <source>
        <dbReference type="EMBL" id="RRT81157.1"/>
    </source>
</evidence>
<protein>
    <submittedName>
        <fullName evidence="2">Uncharacterized protein</fullName>
    </submittedName>
</protein>
<name>A0A427AYG5_ENSVE</name>
<dbReference type="GO" id="GO:0006435">
    <property type="term" value="P:threonyl-tRNA aminoacylation"/>
    <property type="evidence" value="ECO:0007669"/>
    <property type="project" value="TreeGrafter"/>
</dbReference>
<dbReference type="Proteomes" id="UP000287651">
    <property type="component" value="Unassembled WGS sequence"/>
</dbReference>
<reference evidence="2 3" key="1">
    <citation type="journal article" date="2014" name="Agronomy (Basel)">
        <title>A Draft Genome Sequence for Ensete ventricosum, the Drought-Tolerant Tree Against Hunger.</title>
        <authorList>
            <person name="Harrison J."/>
            <person name="Moore K.A."/>
            <person name="Paszkiewicz K."/>
            <person name="Jones T."/>
            <person name="Grant M."/>
            <person name="Ambacheew D."/>
            <person name="Muzemil S."/>
            <person name="Studholme D.J."/>
        </authorList>
    </citation>
    <scope>NUCLEOTIDE SEQUENCE [LARGE SCALE GENOMIC DNA]</scope>
</reference>
<dbReference type="SUPFAM" id="SSF55681">
    <property type="entry name" value="Class II aaRS and biotin synthetases"/>
    <property type="match status" value="1"/>
</dbReference>